<comment type="caution">
    <text evidence="4">The sequence shown here is derived from an EMBL/GenBank/DDBJ whole genome shotgun (WGS) entry which is preliminary data.</text>
</comment>
<dbReference type="GO" id="GO:0016787">
    <property type="term" value="F:hydrolase activity"/>
    <property type="evidence" value="ECO:0007669"/>
    <property type="project" value="UniProtKB-KW"/>
</dbReference>
<dbReference type="SUPFAM" id="SSF50118">
    <property type="entry name" value="Cell growth inhibitor/plasmid maintenance toxic component"/>
    <property type="match status" value="1"/>
</dbReference>
<keyword evidence="2" id="KW-1277">Toxin-antitoxin system</keyword>
<dbReference type="PIRSF" id="PIRSF033490">
    <property type="entry name" value="MazF"/>
    <property type="match status" value="1"/>
</dbReference>
<evidence type="ECO:0000313" key="4">
    <source>
        <dbReference type="EMBL" id="PSB41545.1"/>
    </source>
</evidence>
<name>A0A2T1F965_9CYAN</name>
<dbReference type="PANTHER" id="PTHR33988">
    <property type="entry name" value="ENDORIBONUCLEASE MAZF-RELATED"/>
    <property type="match status" value="1"/>
</dbReference>
<keyword evidence="3" id="KW-0540">Nuclease</keyword>
<proteinExistence type="inferred from homology"/>
<evidence type="ECO:0000256" key="3">
    <source>
        <dbReference type="PIRNR" id="PIRNR033490"/>
    </source>
</evidence>
<gene>
    <name evidence="4" type="ORF">C7B77_27340</name>
</gene>
<dbReference type="InterPro" id="IPR011067">
    <property type="entry name" value="Plasmid_toxin/cell-grow_inhib"/>
</dbReference>
<dbReference type="EC" id="3.1.-.-" evidence="3"/>
<sequence length="114" mass="12381">MLRGQVWLYSADPTVGDEIGKTRPAVIVSNNELGVLRLKVIAPITGWNEAFALAAWMVKIEPNSDNGLSKRSAVDTFQVRSVSQQRLIKQVGTLSDENMDEVSKALGVVLSIGN</sequence>
<dbReference type="OrthoDB" id="9808744at2"/>
<dbReference type="RefSeq" id="WP_106312486.1">
    <property type="nucleotide sequence ID" value="NZ_PVWO01000623.1"/>
</dbReference>
<keyword evidence="3" id="KW-0255">Endonuclease</keyword>
<evidence type="ECO:0000256" key="2">
    <source>
        <dbReference type="ARBA" id="ARBA00022649"/>
    </source>
</evidence>
<dbReference type="GO" id="GO:0006402">
    <property type="term" value="P:mRNA catabolic process"/>
    <property type="evidence" value="ECO:0007669"/>
    <property type="project" value="TreeGrafter"/>
</dbReference>
<evidence type="ECO:0000313" key="5">
    <source>
        <dbReference type="Proteomes" id="UP000238937"/>
    </source>
</evidence>
<dbReference type="EMBL" id="PVWO01000623">
    <property type="protein sequence ID" value="PSB41545.1"/>
    <property type="molecule type" value="Genomic_DNA"/>
</dbReference>
<comment type="function">
    <text evidence="3">Toxic component of a type II toxin-antitoxin (TA) system.</text>
</comment>
<comment type="similarity">
    <text evidence="1 3">Belongs to the PemK/MazF family.</text>
</comment>
<reference evidence="4 5" key="1">
    <citation type="submission" date="2018-03" db="EMBL/GenBank/DDBJ databases">
        <title>The ancient ancestry and fast evolution of plastids.</title>
        <authorList>
            <person name="Moore K.R."/>
            <person name="Magnabosco C."/>
            <person name="Momper L."/>
            <person name="Gold D.A."/>
            <person name="Bosak T."/>
            <person name="Fournier G.P."/>
        </authorList>
    </citation>
    <scope>NUCLEOTIDE SEQUENCE [LARGE SCALE GENOMIC DNA]</scope>
    <source>
        <strain evidence="4 5">CCALA 037</strain>
    </source>
</reference>
<dbReference type="Proteomes" id="UP000238937">
    <property type="component" value="Unassembled WGS sequence"/>
</dbReference>
<dbReference type="Gene3D" id="2.30.30.110">
    <property type="match status" value="1"/>
</dbReference>
<evidence type="ECO:0000256" key="1">
    <source>
        <dbReference type="ARBA" id="ARBA00007521"/>
    </source>
</evidence>
<dbReference type="GO" id="GO:0003677">
    <property type="term" value="F:DNA binding"/>
    <property type="evidence" value="ECO:0007669"/>
    <property type="project" value="InterPro"/>
</dbReference>
<accession>A0A2T1F965</accession>
<dbReference type="AlphaFoldDB" id="A0A2T1F965"/>
<protein>
    <recommendedName>
        <fullName evidence="3">mRNA interferase</fullName>
        <ecNumber evidence="3">3.1.-.-</ecNumber>
    </recommendedName>
</protein>
<dbReference type="GO" id="GO:0004521">
    <property type="term" value="F:RNA endonuclease activity"/>
    <property type="evidence" value="ECO:0007669"/>
    <property type="project" value="TreeGrafter"/>
</dbReference>
<keyword evidence="5" id="KW-1185">Reference proteome</keyword>
<keyword evidence="3" id="KW-0378">Hydrolase</keyword>
<organism evidence="4 5">
    <name type="scientific">Chamaesiphon polymorphus CCALA 037</name>
    <dbReference type="NCBI Taxonomy" id="2107692"/>
    <lineage>
        <taxon>Bacteria</taxon>
        <taxon>Bacillati</taxon>
        <taxon>Cyanobacteriota</taxon>
        <taxon>Cyanophyceae</taxon>
        <taxon>Gomontiellales</taxon>
        <taxon>Chamaesiphonaceae</taxon>
        <taxon>Chamaesiphon</taxon>
    </lineage>
</organism>
<dbReference type="Pfam" id="PF02452">
    <property type="entry name" value="PemK_toxin"/>
    <property type="match status" value="1"/>
</dbReference>
<dbReference type="GO" id="GO:0016075">
    <property type="term" value="P:rRNA catabolic process"/>
    <property type="evidence" value="ECO:0007669"/>
    <property type="project" value="TreeGrafter"/>
</dbReference>
<dbReference type="InterPro" id="IPR003477">
    <property type="entry name" value="PemK-like"/>
</dbReference>